<evidence type="ECO:0000313" key="3">
    <source>
        <dbReference type="Proteomes" id="UP000000305"/>
    </source>
</evidence>
<protein>
    <submittedName>
        <fullName evidence="2">Uncharacterized protein</fullName>
    </submittedName>
</protein>
<organism evidence="2 3">
    <name type="scientific">Daphnia pulex</name>
    <name type="common">Water flea</name>
    <dbReference type="NCBI Taxonomy" id="6669"/>
    <lineage>
        <taxon>Eukaryota</taxon>
        <taxon>Metazoa</taxon>
        <taxon>Ecdysozoa</taxon>
        <taxon>Arthropoda</taxon>
        <taxon>Crustacea</taxon>
        <taxon>Branchiopoda</taxon>
        <taxon>Diplostraca</taxon>
        <taxon>Cladocera</taxon>
        <taxon>Anomopoda</taxon>
        <taxon>Daphniidae</taxon>
        <taxon>Daphnia</taxon>
    </lineage>
</organism>
<keyword evidence="3" id="KW-1185">Reference proteome</keyword>
<evidence type="ECO:0000256" key="1">
    <source>
        <dbReference type="SAM" id="MobiDB-lite"/>
    </source>
</evidence>
<sequence length="119" mass="13490">MLSCTIVFPATTTKNQPVTSPKRPSTALQPTLPQLTSRRHRSTPLRRHRHVKPRLQFTALQPTLLQSTTPTRHASMTPPLTILPPTSPKLRKYNSALSYYTTKAAEYYTTNYDSAIRNL</sequence>
<feature type="region of interest" description="Disordered" evidence="1">
    <location>
        <begin position="13"/>
        <end position="50"/>
    </location>
</feature>
<gene>
    <name evidence="2" type="ORF">DAPPUDRAFT_233150</name>
</gene>
<feature type="region of interest" description="Disordered" evidence="1">
    <location>
        <begin position="68"/>
        <end position="87"/>
    </location>
</feature>
<dbReference type="EMBL" id="GL732524">
    <property type="protein sequence ID" value="EFX89345.1"/>
    <property type="molecule type" value="Genomic_DNA"/>
</dbReference>
<feature type="compositionally biased region" description="Basic residues" evidence="1">
    <location>
        <begin position="37"/>
        <end position="50"/>
    </location>
</feature>
<accession>E9FTD2</accession>
<dbReference type="AlphaFoldDB" id="E9FTD2"/>
<dbReference type="HOGENOM" id="CLU_2063792_0_0_1"/>
<evidence type="ECO:0000313" key="2">
    <source>
        <dbReference type="EMBL" id="EFX89345.1"/>
    </source>
</evidence>
<dbReference type="InParanoid" id="E9FTD2"/>
<feature type="compositionally biased region" description="Polar residues" evidence="1">
    <location>
        <begin position="13"/>
        <end position="34"/>
    </location>
</feature>
<proteinExistence type="predicted"/>
<dbReference type="KEGG" id="dpx:DAPPUDRAFT_233150"/>
<reference evidence="2 3" key="1">
    <citation type="journal article" date="2011" name="Science">
        <title>The ecoresponsive genome of Daphnia pulex.</title>
        <authorList>
            <person name="Colbourne J.K."/>
            <person name="Pfrender M.E."/>
            <person name="Gilbert D."/>
            <person name="Thomas W.K."/>
            <person name="Tucker A."/>
            <person name="Oakley T.H."/>
            <person name="Tokishita S."/>
            <person name="Aerts A."/>
            <person name="Arnold G.J."/>
            <person name="Basu M.K."/>
            <person name="Bauer D.J."/>
            <person name="Caceres C.E."/>
            <person name="Carmel L."/>
            <person name="Casola C."/>
            <person name="Choi J.H."/>
            <person name="Detter J.C."/>
            <person name="Dong Q."/>
            <person name="Dusheyko S."/>
            <person name="Eads B.D."/>
            <person name="Frohlich T."/>
            <person name="Geiler-Samerotte K.A."/>
            <person name="Gerlach D."/>
            <person name="Hatcher P."/>
            <person name="Jogdeo S."/>
            <person name="Krijgsveld J."/>
            <person name="Kriventseva E.V."/>
            <person name="Kultz D."/>
            <person name="Laforsch C."/>
            <person name="Lindquist E."/>
            <person name="Lopez J."/>
            <person name="Manak J.R."/>
            <person name="Muller J."/>
            <person name="Pangilinan J."/>
            <person name="Patwardhan R.P."/>
            <person name="Pitluck S."/>
            <person name="Pritham E.J."/>
            <person name="Rechtsteiner A."/>
            <person name="Rho M."/>
            <person name="Rogozin I.B."/>
            <person name="Sakarya O."/>
            <person name="Salamov A."/>
            <person name="Schaack S."/>
            <person name="Shapiro H."/>
            <person name="Shiga Y."/>
            <person name="Skalitzky C."/>
            <person name="Smith Z."/>
            <person name="Souvorov A."/>
            <person name="Sung W."/>
            <person name="Tang Z."/>
            <person name="Tsuchiya D."/>
            <person name="Tu H."/>
            <person name="Vos H."/>
            <person name="Wang M."/>
            <person name="Wolf Y.I."/>
            <person name="Yamagata H."/>
            <person name="Yamada T."/>
            <person name="Ye Y."/>
            <person name="Shaw J.R."/>
            <person name="Andrews J."/>
            <person name="Crease T.J."/>
            <person name="Tang H."/>
            <person name="Lucas S.M."/>
            <person name="Robertson H.M."/>
            <person name="Bork P."/>
            <person name="Koonin E.V."/>
            <person name="Zdobnov E.M."/>
            <person name="Grigoriev I.V."/>
            <person name="Lynch M."/>
            <person name="Boore J.L."/>
        </authorList>
    </citation>
    <scope>NUCLEOTIDE SEQUENCE [LARGE SCALE GENOMIC DNA]</scope>
</reference>
<name>E9FTD2_DAPPU</name>
<dbReference type="Proteomes" id="UP000000305">
    <property type="component" value="Unassembled WGS sequence"/>
</dbReference>
<feature type="compositionally biased region" description="Low complexity" evidence="1">
    <location>
        <begin position="68"/>
        <end position="80"/>
    </location>
</feature>